<keyword evidence="3" id="KW-1185">Reference proteome</keyword>
<feature type="domain" description="SprT-like" evidence="1">
    <location>
        <begin position="29"/>
        <end position="103"/>
    </location>
</feature>
<sequence length="209" mass="24520">MAKIERHPLHALAEYLPDNCFDDVVFYLQKYSVHLTVTQARSSILGDYRNAHKGKNHRISINSNLNKYSFLITLLHELAHLLVYEKYKHTVAPHGREWKNTYGEILFIFLQKEIFPDDIAFALQKSLHNPGASSCAEEGLMRVLRGYDNRPSDLFHIEELQLNDLFVTREGRIFQRGAKRRTRYFCTEVKTQKVYLFNALYEVKKVSRV</sequence>
<dbReference type="OrthoDB" id="267364at2"/>
<dbReference type="Pfam" id="PF10263">
    <property type="entry name" value="SprT-like"/>
    <property type="match status" value="1"/>
</dbReference>
<name>A0A386HMU3_9BACT</name>
<dbReference type="AlphaFoldDB" id="A0A386HMU3"/>
<dbReference type="RefSeq" id="WP_119985516.1">
    <property type="nucleotide sequence ID" value="NZ_CP032489.1"/>
</dbReference>
<reference evidence="2 3" key="1">
    <citation type="submission" date="2018-09" db="EMBL/GenBank/DDBJ databases">
        <title>Arachidicoccus sp. nov., a bacterium isolated from soil.</title>
        <authorList>
            <person name="Weon H.-Y."/>
            <person name="Kwon S.-W."/>
            <person name="Lee S.A."/>
        </authorList>
    </citation>
    <scope>NUCLEOTIDE SEQUENCE [LARGE SCALE GENOMIC DNA]</scope>
    <source>
        <strain evidence="2 3">KIS59-12</strain>
    </source>
</reference>
<accession>A0A386HMU3</accession>
<gene>
    <name evidence="2" type="ORF">D6B99_04495</name>
</gene>
<dbReference type="Proteomes" id="UP000266118">
    <property type="component" value="Chromosome"/>
</dbReference>
<dbReference type="InterPro" id="IPR006640">
    <property type="entry name" value="SprT-like_domain"/>
</dbReference>
<dbReference type="KEGG" id="ark:D6B99_04495"/>
<dbReference type="EMBL" id="CP032489">
    <property type="protein sequence ID" value="AYD46936.1"/>
    <property type="molecule type" value="Genomic_DNA"/>
</dbReference>
<proteinExistence type="predicted"/>
<evidence type="ECO:0000313" key="2">
    <source>
        <dbReference type="EMBL" id="AYD46936.1"/>
    </source>
</evidence>
<organism evidence="2 3">
    <name type="scientific">Arachidicoccus soli</name>
    <dbReference type="NCBI Taxonomy" id="2341117"/>
    <lineage>
        <taxon>Bacteria</taxon>
        <taxon>Pseudomonadati</taxon>
        <taxon>Bacteroidota</taxon>
        <taxon>Chitinophagia</taxon>
        <taxon>Chitinophagales</taxon>
        <taxon>Chitinophagaceae</taxon>
        <taxon>Arachidicoccus</taxon>
    </lineage>
</organism>
<evidence type="ECO:0000259" key="1">
    <source>
        <dbReference type="Pfam" id="PF10263"/>
    </source>
</evidence>
<dbReference type="GO" id="GO:0006950">
    <property type="term" value="P:response to stress"/>
    <property type="evidence" value="ECO:0007669"/>
    <property type="project" value="UniProtKB-ARBA"/>
</dbReference>
<evidence type="ECO:0000313" key="3">
    <source>
        <dbReference type="Proteomes" id="UP000266118"/>
    </source>
</evidence>
<protein>
    <recommendedName>
        <fullName evidence="1">SprT-like domain-containing protein</fullName>
    </recommendedName>
</protein>